<keyword evidence="2" id="KW-0238">DNA-binding</keyword>
<dbReference type="PANTHER" id="PTHR30154">
    <property type="entry name" value="LEUCINE-RESPONSIVE REGULATORY PROTEIN"/>
    <property type="match status" value="1"/>
</dbReference>
<dbReference type="InterPro" id="IPR019887">
    <property type="entry name" value="Tscrpt_reg_AsnC/Lrp_C"/>
</dbReference>
<keyword evidence="1" id="KW-0805">Transcription regulation</keyword>
<evidence type="ECO:0000313" key="6">
    <source>
        <dbReference type="Proteomes" id="UP000315252"/>
    </source>
</evidence>
<dbReference type="OrthoDB" id="9809462at2"/>
<dbReference type="PROSITE" id="PS50956">
    <property type="entry name" value="HTH_ASNC_2"/>
    <property type="match status" value="1"/>
</dbReference>
<dbReference type="InterPro" id="IPR036390">
    <property type="entry name" value="WH_DNA-bd_sf"/>
</dbReference>
<dbReference type="Gene3D" id="3.30.70.920">
    <property type="match status" value="1"/>
</dbReference>
<accession>A0A545U173</accession>
<gene>
    <name evidence="5" type="ORF">FKG95_00740</name>
</gene>
<evidence type="ECO:0000256" key="3">
    <source>
        <dbReference type="ARBA" id="ARBA00023163"/>
    </source>
</evidence>
<dbReference type="GO" id="GO:0005829">
    <property type="term" value="C:cytosol"/>
    <property type="evidence" value="ECO:0007669"/>
    <property type="project" value="TreeGrafter"/>
</dbReference>
<dbReference type="Pfam" id="PF13404">
    <property type="entry name" value="HTH_AsnC-type"/>
    <property type="match status" value="1"/>
</dbReference>
<comment type="caution">
    <text evidence="5">The sequence shown here is derived from an EMBL/GenBank/DDBJ whole genome shotgun (WGS) entry which is preliminary data.</text>
</comment>
<evidence type="ECO:0000256" key="2">
    <source>
        <dbReference type="ARBA" id="ARBA00023125"/>
    </source>
</evidence>
<dbReference type="SUPFAM" id="SSF46785">
    <property type="entry name" value="Winged helix' DNA-binding domain"/>
    <property type="match status" value="1"/>
</dbReference>
<name>A0A545U173_9PROT</name>
<evidence type="ECO:0000313" key="5">
    <source>
        <dbReference type="EMBL" id="TQV83163.1"/>
    </source>
</evidence>
<dbReference type="Pfam" id="PF01037">
    <property type="entry name" value="AsnC_trans_reg"/>
    <property type="match status" value="1"/>
</dbReference>
<keyword evidence="6" id="KW-1185">Reference proteome</keyword>
<evidence type="ECO:0000259" key="4">
    <source>
        <dbReference type="PROSITE" id="PS50956"/>
    </source>
</evidence>
<sequence>MNREAEDVQPKLRSSRPLDDFDRRILSALTRDARQTYAQVGQSAGLSAPAVHDRVKRMKESGAIAGTSAMINGPAVGKPFLAFIHVDAEGWGKSQRMMKLKAFPEVEEMHSVAGDTCVILKVRTESALALEHFLSQLYVLPGVKGTKSFVVLSTYLERPVQPEVTGSWPEIPLPPE</sequence>
<dbReference type="SUPFAM" id="SSF54909">
    <property type="entry name" value="Dimeric alpha+beta barrel"/>
    <property type="match status" value="1"/>
</dbReference>
<dbReference type="PANTHER" id="PTHR30154:SF53">
    <property type="entry name" value="HTH-TYPE TRANSCRIPTIONAL REGULATOR LRPC"/>
    <property type="match status" value="1"/>
</dbReference>
<dbReference type="GO" id="GO:0043200">
    <property type="term" value="P:response to amino acid"/>
    <property type="evidence" value="ECO:0007669"/>
    <property type="project" value="TreeGrafter"/>
</dbReference>
<dbReference type="Gene3D" id="1.10.10.10">
    <property type="entry name" value="Winged helix-like DNA-binding domain superfamily/Winged helix DNA-binding domain"/>
    <property type="match status" value="1"/>
</dbReference>
<evidence type="ECO:0000256" key="1">
    <source>
        <dbReference type="ARBA" id="ARBA00023015"/>
    </source>
</evidence>
<dbReference type="EMBL" id="VHSH01000001">
    <property type="protein sequence ID" value="TQV83163.1"/>
    <property type="molecule type" value="Genomic_DNA"/>
</dbReference>
<proteinExistence type="predicted"/>
<dbReference type="InterPro" id="IPR011008">
    <property type="entry name" value="Dimeric_a/b-barrel"/>
</dbReference>
<feature type="domain" description="HTH asnC-type" evidence="4">
    <location>
        <begin position="18"/>
        <end position="79"/>
    </location>
</feature>
<reference evidence="5 6" key="1">
    <citation type="submission" date="2019-06" db="EMBL/GenBank/DDBJ databases">
        <title>Whole genome sequence for Rhodospirillaceae sp. R148.</title>
        <authorList>
            <person name="Wang G."/>
        </authorList>
    </citation>
    <scope>NUCLEOTIDE SEQUENCE [LARGE SCALE GENOMIC DNA]</scope>
    <source>
        <strain evidence="5 6">R148</strain>
    </source>
</reference>
<dbReference type="GO" id="GO:0043565">
    <property type="term" value="F:sequence-specific DNA binding"/>
    <property type="evidence" value="ECO:0007669"/>
    <property type="project" value="InterPro"/>
</dbReference>
<dbReference type="RefSeq" id="WP_142894165.1">
    <property type="nucleotide sequence ID" value="NZ_ML660052.1"/>
</dbReference>
<protein>
    <submittedName>
        <fullName evidence="5">Lrp/AsnC family transcriptional regulator</fullName>
    </submittedName>
</protein>
<dbReference type="SMART" id="SM00344">
    <property type="entry name" value="HTH_ASNC"/>
    <property type="match status" value="1"/>
</dbReference>
<dbReference type="PRINTS" id="PR00033">
    <property type="entry name" value="HTHASNC"/>
</dbReference>
<dbReference type="InterPro" id="IPR019888">
    <property type="entry name" value="Tscrpt_reg_AsnC-like"/>
</dbReference>
<dbReference type="InterPro" id="IPR000485">
    <property type="entry name" value="AsnC-type_HTH_dom"/>
</dbReference>
<dbReference type="InterPro" id="IPR036388">
    <property type="entry name" value="WH-like_DNA-bd_sf"/>
</dbReference>
<keyword evidence="3" id="KW-0804">Transcription</keyword>
<dbReference type="Proteomes" id="UP000315252">
    <property type="component" value="Unassembled WGS sequence"/>
</dbReference>
<organism evidence="5 6">
    <name type="scientific">Denitrobaculum tricleocarpae</name>
    <dbReference type="NCBI Taxonomy" id="2591009"/>
    <lineage>
        <taxon>Bacteria</taxon>
        <taxon>Pseudomonadati</taxon>
        <taxon>Pseudomonadota</taxon>
        <taxon>Alphaproteobacteria</taxon>
        <taxon>Rhodospirillales</taxon>
        <taxon>Rhodospirillaceae</taxon>
        <taxon>Denitrobaculum</taxon>
    </lineage>
</organism>
<dbReference type="AlphaFoldDB" id="A0A545U173"/>